<dbReference type="Proteomes" id="UP000095300">
    <property type="component" value="Unassembled WGS sequence"/>
</dbReference>
<dbReference type="KEGG" id="scac:106084311"/>
<evidence type="ECO:0000313" key="10">
    <source>
        <dbReference type="Proteomes" id="UP000095300"/>
    </source>
</evidence>
<evidence type="ECO:0000256" key="1">
    <source>
        <dbReference type="ARBA" id="ARBA00004604"/>
    </source>
</evidence>
<reference evidence="9" key="1">
    <citation type="submission" date="2020-05" db="UniProtKB">
        <authorList>
            <consortium name="EnsemblMetazoa"/>
        </authorList>
    </citation>
    <scope>IDENTIFICATION</scope>
    <source>
        <strain evidence="9">USDA</strain>
    </source>
</reference>
<dbReference type="VEuPathDB" id="VectorBase:SCAU006633"/>
<dbReference type="OrthoDB" id="5364946at2759"/>
<evidence type="ECO:0000256" key="5">
    <source>
        <dbReference type="ARBA" id="ARBA00023242"/>
    </source>
</evidence>
<dbReference type="InterPro" id="IPR004038">
    <property type="entry name" value="Ribosomal_eL8/eL30/eS12/Gad45"/>
</dbReference>
<keyword evidence="3" id="KW-0690">Ribosome biogenesis</keyword>
<evidence type="ECO:0000256" key="3">
    <source>
        <dbReference type="ARBA" id="ARBA00022517"/>
    </source>
</evidence>
<proteinExistence type="inferred from homology"/>
<keyword evidence="6" id="KW-0687">Ribonucleoprotein</keyword>
<dbReference type="InterPro" id="IPR018492">
    <property type="entry name" value="Ribosomal_eL8/Nhp2"/>
</dbReference>
<protein>
    <recommendedName>
        <fullName evidence="7">H/ACA snoRNP protein NHP2</fullName>
    </recommendedName>
</protein>
<feature type="domain" description="Ribosomal protein eL8/eL30/eS12/Gadd45" evidence="8">
    <location>
        <begin position="53"/>
        <end position="146"/>
    </location>
</feature>
<dbReference type="STRING" id="35570.A0A1I8PBN7"/>
<dbReference type="Gene3D" id="3.30.1330.30">
    <property type="match status" value="1"/>
</dbReference>
<dbReference type="InterPro" id="IPR050257">
    <property type="entry name" value="eL8/uL1-like"/>
</dbReference>
<dbReference type="PANTHER" id="PTHR23105">
    <property type="entry name" value="RIBOSOMAL PROTEIN L7AE FAMILY MEMBER"/>
    <property type="match status" value="1"/>
</dbReference>
<evidence type="ECO:0000256" key="4">
    <source>
        <dbReference type="ARBA" id="ARBA00022552"/>
    </source>
</evidence>
<comment type="subcellular location">
    <subcellularLocation>
        <location evidence="1">Nucleus</location>
        <location evidence="1">Nucleolus</location>
    </subcellularLocation>
</comment>
<accession>A0A1I8PBN7</accession>
<dbReference type="Pfam" id="PF01248">
    <property type="entry name" value="Ribosomal_L7Ae"/>
    <property type="match status" value="1"/>
</dbReference>
<evidence type="ECO:0000256" key="6">
    <source>
        <dbReference type="ARBA" id="ARBA00023274"/>
    </source>
</evidence>
<dbReference type="EnsemblMetazoa" id="SCAU006633-RA">
    <property type="protein sequence ID" value="SCAU006633-PA"/>
    <property type="gene ID" value="SCAU006633"/>
</dbReference>
<evidence type="ECO:0000256" key="2">
    <source>
        <dbReference type="ARBA" id="ARBA00007337"/>
    </source>
</evidence>
<dbReference type="GO" id="GO:0005730">
    <property type="term" value="C:nucleolus"/>
    <property type="evidence" value="ECO:0007669"/>
    <property type="project" value="UniProtKB-SubCell"/>
</dbReference>
<organism evidence="9 10">
    <name type="scientific">Stomoxys calcitrans</name>
    <name type="common">Stable fly</name>
    <name type="synonym">Conops calcitrans</name>
    <dbReference type="NCBI Taxonomy" id="35570"/>
    <lineage>
        <taxon>Eukaryota</taxon>
        <taxon>Metazoa</taxon>
        <taxon>Ecdysozoa</taxon>
        <taxon>Arthropoda</taxon>
        <taxon>Hexapoda</taxon>
        <taxon>Insecta</taxon>
        <taxon>Pterygota</taxon>
        <taxon>Neoptera</taxon>
        <taxon>Endopterygota</taxon>
        <taxon>Diptera</taxon>
        <taxon>Brachycera</taxon>
        <taxon>Muscomorpha</taxon>
        <taxon>Muscoidea</taxon>
        <taxon>Muscidae</taxon>
        <taxon>Stomoxys</taxon>
    </lineage>
</organism>
<keyword evidence="5" id="KW-0539">Nucleus</keyword>
<name>A0A1I8PBN7_STOCA</name>
<dbReference type="GO" id="GO:0006364">
    <property type="term" value="P:rRNA processing"/>
    <property type="evidence" value="ECO:0007669"/>
    <property type="project" value="UniProtKB-KW"/>
</dbReference>
<keyword evidence="10" id="KW-1185">Reference proteome</keyword>
<comment type="similarity">
    <text evidence="2">Belongs to the eukaryotic ribosomal protein eL8 family.</text>
</comment>
<evidence type="ECO:0000256" key="7">
    <source>
        <dbReference type="ARBA" id="ARBA00083355"/>
    </source>
</evidence>
<evidence type="ECO:0000313" key="9">
    <source>
        <dbReference type="EnsemblMetazoa" id="SCAU006633-PA"/>
    </source>
</evidence>
<sequence>MGKIKTEPLDDTATSEALNVTNVSVKEEDTFDDKLKYVNAISQPMASKKIAKKCYKLIKKAMKHKTYLRNGLKDVQTRLRKGETGLVIFAGDVTPVDIMCHLPAVCEEKGIPYVYTPSRADLGAAMGVRRGTVALLVRENDDYKDLYDELKQDISTLYVPL</sequence>
<dbReference type="AlphaFoldDB" id="A0A1I8PBN7"/>
<keyword evidence="4" id="KW-0698">rRNA processing</keyword>
<dbReference type="SUPFAM" id="SSF55315">
    <property type="entry name" value="L30e-like"/>
    <property type="match status" value="1"/>
</dbReference>
<dbReference type="InterPro" id="IPR029064">
    <property type="entry name" value="Ribosomal_eL30-like_sf"/>
</dbReference>
<gene>
    <name evidence="9" type="primary">106084311</name>
</gene>
<evidence type="ECO:0000259" key="8">
    <source>
        <dbReference type="Pfam" id="PF01248"/>
    </source>
</evidence>
<dbReference type="GO" id="GO:0003723">
    <property type="term" value="F:RNA binding"/>
    <property type="evidence" value="ECO:0007669"/>
    <property type="project" value="InterPro"/>
</dbReference>
<dbReference type="FunFam" id="3.30.1330.30:FF:000028">
    <property type="entry name" value="H/ACA ribonucleoprotein complex subunit 2-like protein"/>
    <property type="match status" value="1"/>
</dbReference>
<dbReference type="GO" id="GO:1990904">
    <property type="term" value="C:ribonucleoprotein complex"/>
    <property type="evidence" value="ECO:0007669"/>
    <property type="project" value="UniProtKB-KW"/>
</dbReference>
<dbReference type="PRINTS" id="PR00881">
    <property type="entry name" value="L7ARS6FAMILY"/>
</dbReference>